<dbReference type="PANTHER" id="PTHR35395">
    <property type="entry name" value="DUF6536 DOMAIN-CONTAINING PROTEIN"/>
    <property type="match status" value="1"/>
</dbReference>
<dbReference type="Proteomes" id="UP000235371">
    <property type="component" value="Unassembled WGS sequence"/>
</dbReference>
<dbReference type="PANTHER" id="PTHR35395:SF1">
    <property type="entry name" value="DUF6536 DOMAIN-CONTAINING PROTEIN"/>
    <property type="match status" value="1"/>
</dbReference>
<dbReference type="STRING" id="1095630.A0A2J6TLA9"/>
<feature type="non-terminal residue" evidence="2">
    <location>
        <position position="1"/>
    </location>
</feature>
<keyword evidence="1" id="KW-1133">Transmembrane helix</keyword>
<feature type="transmembrane region" description="Helical" evidence="1">
    <location>
        <begin position="105"/>
        <end position="127"/>
    </location>
</feature>
<dbReference type="OrthoDB" id="3515821at2759"/>
<dbReference type="AlphaFoldDB" id="A0A2J6TLA9"/>
<dbReference type="EMBL" id="KZ613779">
    <property type="protein sequence ID" value="PMD63797.1"/>
    <property type="molecule type" value="Genomic_DNA"/>
</dbReference>
<feature type="non-terminal residue" evidence="2">
    <location>
        <position position="167"/>
    </location>
</feature>
<reference evidence="2 3" key="1">
    <citation type="submission" date="2016-04" db="EMBL/GenBank/DDBJ databases">
        <title>A degradative enzymes factory behind the ericoid mycorrhizal symbiosis.</title>
        <authorList>
            <consortium name="DOE Joint Genome Institute"/>
            <person name="Martino E."/>
            <person name="Morin E."/>
            <person name="Grelet G."/>
            <person name="Kuo A."/>
            <person name="Kohler A."/>
            <person name="Daghino S."/>
            <person name="Barry K."/>
            <person name="Choi C."/>
            <person name="Cichocki N."/>
            <person name="Clum A."/>
            <person name="Copeland A."/>
            <person name="Hainaut M."/>
            <person name="Haridas S."/>
            <person name="Labutti K."/>
            <person name="Lindquist E."/>
            <person name="Lipzen A."/>
            <person name="Khouja H.-R."/>
            <person name="Murat C."/>
            <person name="Ohm R."/>
            <person name="Olson A."/>
            <person name="Spatafora J."/>
            <person name="Veneault-Fourrey C."/>
            <person name="Henrissat B."/>
            <person name="Grigoriev I."/>
            <person name="Martin F."/>
            <person name="Perotto S."/>
        </authorList>
    </citation>
    <scope>NUCLEOTIDE SEQUENCE [LARGE SCALE GENOMIC DNA]</scope>
    <source>
        <strain evidence="2 3">E</strain>
    </source>
</reference>
<evidence type="ECO:0000313" key="2">
    <source>
        <dbReference type="EMBL" id="PMD63797.1"/>
    </source>
</evidence>
<keyword evidence="1" id="KW-0812">Transmembrane</keyword>
<proteinExistence type="predicted"/>
<dbReference type="InParanoid" id="A0A2J6TLA9"/>
<evidence type="ECO:0000256" key="1">
    <source>
        <dbReference type="SAM" id="Phobius"/>
    </source>
</evidence>
<keyword evidence="1" id="KW-0472">Membrane</keyword>
<evidence type="ECO:0000313" key="3">
    <source>
        <dbReference type="Proteomes" id="UP000235371"/>
    </source>
</evidence>
<name>A0A2J6TLA9_9HELO</name>
<dbReference type="RefSeq" id="XP_024740701.1">
    <property type="nucleotide sequence ID" value="XM_024873216.1"/>
</dbReference>
<organism evidence="2 3">
    <name type="scientific">Hyaloscypha bicolor E</name>
    <dbReference type="NCBI Taxonomy" id="1095630"/>
    <lineage>
        <taxon>Eukaryota</taxon>
        <taxon>Fungi</taxon>
        <taxon>Dikarya</taxon>
        <taxon>Ascomycota</taxon>
        <taxon>Pezizomycotina</taxon>
        <taxon>Leotiomycetes</taxon>
        <taxon>Helotiales</taxon>
        <taxon>Hyaloscyphaceae</taxon>
        <taxon>Hyaloscypha</taxon>
        <taxon>Hyaloscypha bicolor</taxon>
    </lineage>
</organism>
<sequence>LFANFWQFITSTIHFQYNSLLTTLLANMEWQNYGINKRSLRVSSPVGLQRSTYFISLPWRYGIPQMVAVSFLHWTLSQSVFAVPVEMYSSDGSFSGRFTTMGYSFWPIFTSIISGTVMIAILVGLGFRRYKGGMPLSATCSVIISAACHRPDGDKEAHLFPVKWGAV</sequence>
<dbReference type="GeneID" id="36581296"/>
<keyword evidence="3" id="KW-1185">Reference proteome</keyword>
<gene>
    <name evidence="2" type="ORF">K444DRAFT_492116</name>
</gene>
<accession>A0A2J6TLA9</accession>
<protein>
    <submittedName>
        <fullName evidence="2">Uncharacterized protein</fullName>
    </submittedName>
</protein>